<organism evidence="2 3">
    <name type="scientific">Bacteroides fragilis str. 3783N1-6</name>
    <dbReference type="NCBI Taxonomy" id="1339310"/>
    <lineage>
        <taxon>Bacteria</taxon>
        <taxon>Pseudomonadati</taxon>
        <taxon>Bacteroidota</taxon>
        <taxon>Bacteroidia</taxon>
        <taxon>Bacteroidales</taxon>
        <taxon>Bacteroidaceae</taxon>
        <taxon>Bacteroides</taxon>
    </lineage>
</organism>
<dbReference type="Pfam" id="PF12728">
    <property type="entry name" value="HTH_17"/>
    <property type="match status" value="1"/>
</dbReference>
<dbReference type="InterPro" id="IPR009061">
    <property type="entry name" value="DNA-bd_dom_put_sf"/>
</dbReference>
<dbReference type="EMBL" id="JGEU01000034">
    <property type="protein sequence ID" value="EYB09368.1"/>
    <property type="molecule type" value="Genomic_DNA"/>
</dbReference>
<dbReference type="InterPro" id="IPR041657">
    <property type="entry name" value="HTH_17"/>
</dbReference>
<gene>
    <name evidence="2" type="ORF">M119_1681</name>
</gene>
<dbReference type="AlphaFoldDB" id="A0AB73AK48"/>
<proteinExistence type="predicted"/>
<accession>A0AB73AK48</accession>
<sequence>MPYLCIVEVAQLFKSKRLIIKNRKQMKKKIFILEDPEELMIQFGSQVRNTIKEELADAQKRATKKSTTNTYMSRQEVCELLHISYSTLHRWVNLEILVCYKIGRRSLFKAKEVEATLVKLNVGEGLGYGY</sequence>
<dbReference type="Proteomes" id="UP000021175">
    <property type="component" value="Unassembled WGS sequence"/>
</dbReference>
<protein>
    <submittedName>
        <fullName evidence="2">DNA binding, excisionase family domain protein</fullName>
    </submittedName>
</protein>
<evidence type="ECO:0000313" key="2">
    <source>
        <dbReference type="EMBL" id="EYB09368.1"/>
    </source>
</evidence>
<evidence type="ECO:0000259" key="1">
    <source>
        <dbReference type="Pfam" id="PF12728"/>
    </source>
</evidence>
<name>A0AB73AK48_BACFG</name>
<feature type="domain" description="Helix-turn-helix" evidence="1">
    <location>
        <begin position="71"/>
        <end position="115"/>
    </location>
</feature>
<comment type="caution">
    <text evidence="2">The sequence shown here is derived from an EMBL/GenBank/DDBJ whole genome shotgun (WGS) entry which is preliminary data.</text>
</comment>
<reference evidence="2 3" key="1">
    <citation type="submission" date="2014-02" db="EMBL/GenBank/DDBJ databases">
        <authorList>
            <person name="Sears C."/>
            <person name="Carroll K."/>
            <person name="Sack B.R."/>
            <person name="Qadri F."/>
            <person name="Myers L.L."/>
            <person name="Chung G.-T."/>
            <person name="Escheverria P."/>
            <person name="Fraser C.M."/>
            <person name="Sadzewicz L."/>
            <person name="Shefchek K.A."/>
            <person name="Tallon L."/>
            <person name="Das S.P."/>
            <person name="Daugherty S."/>
            <person name="Mongodin E.F."/>
        </authorList>
    </citation>
    <scope>NUCLEOTIDE SEQUENCE [LARGE SCALE GENOMIC DNA]</scope>
    <source>
        <strain evidence="2 3">3783N1-6</strain>
    </source>
</reference>
<evidence type="ECO:0000313" key="3">
    <source>
        <dbReference type="Proteomes" id="UP000021175"/>
    </source>
</evidence>
<dbReference type="SUPFAM" id="SSF46955">
    <property type="entry name" value="Putative DNA-binding domain"/>
    <property type="match status" value="1"/>
</dbReference>